<evidence type="ECO:0000313" key="12">
    <source>
        <dbReference type="Proteomes" id="UP000219286"/>
    </source>
</evidence>
<keyword evidence="2" id="KW-0813">Transport</keyword>
<feature type="transmembrane region" description="Helical" evidence="8">
    <location>
        <begin position="277"/>
        <end position="297"/>
    </location>
</feature>
<dbReference type="OrthoDB" id="19261at2759"/>
<dbReference type="Proteomes" id="UP000219286">
    <property type="component" value="Unassembled WGS sequence"/>
</dbReference>
<dbReference type="CDD" id="cd08760">
    <property type="entry name" value="Cyt_b561_FRRS1_like"/>
    <property type="match status" value="1"/>
</dbReference>
<feature type="signal peptide" evidence="9">
    <location>
        <begin position="1"/>
        <end position="15"/>
    </location>
</feature>
<feature type="domain" description="Cytochrome b561" evidence="10">
    <location>
        <begin position="277"/>
        <end position="396"/>
    </location>
</feature>
<dbReference type="PANTHER" id="PTHR47797">
    <property type="entry name" value="DEHYDROGENASE, PUTATIVE (AFU_ORTHOLOGUE AFUA_8G05805)-RELATED"/>
    <property type="match status" value="1"/>
</dbReference>
<dbReference type="GO" id="GO:0016020">
    <property type="term" value="C:membrane"/>
    <property type="evidence" value="ECO:0007669"/>
    <property type="project" value="UniProtKB-SubCell"/>
</dbReference>
<dbReference type="Pfam" id="PF16010">
    <property type="entry name" value="CDH-cyt"/>
    <property type="match status" value="1"/>
</dbReference>
<keyword evidence="4" id="KW-0249">Electron transport</keyword>
<sequence>MLLPLLSLLPLLASATPSQYCLFGLARNEADFCVALSLYHNHSTSAHDIYLSLSVRRPVQPAGSNSSSSSSSLGWTAVGAGPKMAGSLMFVLYGDPEASAPTLSVRTVKTGHARPVLIAQDDDDDDDAAAGSQLDVRVAQTSWTKINDDASSAYVASASAVCYGCSDWPGAEISPESVSQPWIWAWNSHQDMKPFSADAQLEMHSLVDGGYGHFYVDMASATSHHADGFPAINLNVTTTTTTSEQDANVGTSDRPMTATKSQAGLWQKLLSRPLAHLHGFFMTTAFLLLFPLGAVAIRSGSDRAFKHHWAVQAAATASALSGAVTGIVMSDRVFGSPHQIAGVAIVCLLLPLQVLLGWRHHMDFIRIFRRTWISYAHIALGFTILVSGWANVLAGLLLYGVGKLVIALVALLILFEAGGVGVWSYLAARRRALTRGKVQKETESSAAYFALEDIPESDEEDEGAEERGLMHKREE</sequence>
<proteinExistence type="predicted"/>
<reference evidence="11 12" key="1">
    <citation type="journal article" date="2015" name="Genome Announc.">
        <title>Genome sequence and annotation of Trichoderma parareesei, the ancestor of the cellulase producer Trichoderma reesei.</title>
        <authorList>
            <person name="Yang D."/>
            <person name="Pomraning K."/>
            <person name="Kopchinskiy A."/>
            <person name="Karimi Aghcheh R."/>
            <person name="Atanasova L."/>
            <person name="Chenthamara K."/>
            <person name="Baker S.E."/>
            <person name="Zhang R."/>
            <person name="Shen Q."/>
            <person name="Freitag M."/>
            <person name="Kubicek C.P."/>
            <person name="Druzhinina I.S."/>
        </authorList>
    </citation>
    <scope>NUCLEOTIDE SEQUENCE [LARGE SCALE GENOMIC DNA]</scope>
    <source>
        <strain evidence="11 12">CBS 125925</strain>
    </source>
</reference>
<evidence type="ECO:0000256" key="2">
    <source>
        <dbReference type="ARBA" id="ARBA00022448"/>
    </source>
</evidence>
<dbReference type="Gene3D" id="1.20.120.1770">
    <property type="match status" value="1"/>
</dbReference>
<dbReference type="CDD" id="cd09630">
    <property type="entry name" value="CDH_like_cytochrome"/>
    <property type="match status" value="1"/>
</dbReference>
<evidence type="ECO:0000256" key="1">
    <source>
        <dbReference type="ARBA" id="ARBA00004370"/>
    </source>
</evidence>
<dbReference type="AlphaFoldDB" id="A0A2H2ZZG8"/>
<feature type="region of interest" description="Disordered" evidence="7">
    <location>
        <begin position="452"/>
        <end position="475"/>
    </location>
</feature>
<protein>
    <recommendedName>
        <fullName evidence="10">Cytochrome b561 domain-containing protein</fullName>
    </recommendedName>
</protein>
<dbReference type="SMART" id="SM00665">
    <property type="entry name" value="B561"/>
    <property type="match status" value="1"/>
</dbReference>
<evidence type="ECO:0000256" key="3">
    <source>
        <dbReference type="ARBA" id="ARBA00022692"/>
    </source>
</evidence>
<evidence type="ECO:0000256" key="5">
    <source>
        <dbReference type="ARBA" id="ARBA00022989"/>
    </source>
</evidence>
<keyword evidence="5 8" id="KW-1133">Transmembrane helix</keyword>
<feature type="compositionally biased region" description="Basic and acidic residues" evidence="7">
    <location>
        <begin position="465"/>
        <end position="475"/>
    </location>
</feature>
<keyword evidence="12" id="KW-1185">Reference proteome</keyword>
<feature type="chain" id="PRO_5013702242" description="Cytochrome b561 domain-containing protein" evidence="9">
    <location>
        <begin position="16"/>
        <end position="475"/>
    </location>
</feature>
<evidence type="ECO:0000256" key="7">
    <source>
        <dbReference type="SAM" id="MobiDB-lite"/>
    </source>
</evidence>
<gene>
    <name evidence="11" type="ORF">A9Z42_0059100</name>
</gene>
<dbReference type="Gene3D" id="2.60.40.1210">
    <property type="entry name" value="Cellobiose dehydrogenase, cytochrome domain"/>
    <property type="match status" value="1"/>
</dbReference>
<keyword evidence="9" id="KW-0732">Signal</keyword>
<evidence type="ECO:0000259" key="10">
    <source>
        <dbReference type="SMART" id="SM00665"/>
    </source>
</evidence>
<feature type="transmembrane region" description="Helical" evidence="8">
    <location>
        <begin position="340"/>
        <end position="358"/>
    </location>
</feature>
<evidence type="ECO:0000256" key="4">
    <source>
        <dbReference type="ARBA" id="ARBA00022982"/>
    </source>
</evidence>
<evidence type="ECO:0000256" key="8">
    <source>
        <dbReference type="SAM" id="Phobius"/>
    </source>
</evidence>
<accession>A0A2H2ZZG8</accession>
<dbReference type="EMBL" id="LFMI01000587">
    <property type="protein sequence ID" value="OTA05261.1"/>
    <property type="molecule type" value="Genomic_DNA"/>
</dbReference>
<evidence type="ECO:0000256" key="9">
    <source>
        <dbReference type="SAM" id="SignalP"/>
    </source>
</evidence>
<name>A0A2H2ZZG8_TRIPA</name>
<comment type="subcellular location">
    <subcellularLocation>
        <location evidence="1">Membrane</location>
    </subcellularLocation>
</comment>
<dbReference type="PANTHER" id="PTHR47797:SF3">
    <property type="entry name" value="CYTOCHROME B561 DOMAIN-CONTAINING PROTEIN"/>
    <property type="match status" value="1"/>
</dbReference>
<feature type="transmembrane region" description="Helical" evidence="8">
    <location>
        <begin position="378"/>
        <end position="399"/>
    </location>
</feature>
<dbReference type="SUPFAM" id="SSF49344">
    <property type="entry name" value="CBD9-like"/>
    <property type="match status" value="1"/>
</dbReference>
<dbReference type="InterPro" id="IPR006593">
    <property type="entry name" value="Cyt_b561/ferric_Rdtase_TM"/>
</dbReference>
<feature type="transmembrane region" description="Helical" evidence="8">
    <location>
        <begin position="405"/>
        <end position="428"/>
    </location>
</feature>
<keyword evidence="6 8" id="KW-0472">Membrane</keyword>
<feature type="transmembrane region" description="Helical" evidence="8">
    <location>
        <begin position="309"/>
        <end position="328"/>
    </location>
</feature>
<evidence type="ECO:0000313" key="11">
    <source>
        <dbReference type="EMBL" id="OTA05261.1"/>
    </source>
</evidence>
<comment type="caution">
    <text evidence="11">The sequence shown here is derived from an EMBL/GenBank/DDBJ whole genome shotgun (WGS) entry which is preliminary data.</text>
</comment>
<keyword evidence="3 8" id="KW-0812">Transmembrane</keyword>
<dbReference type="InterPro" id="IPR015920">
    <property type="entry name" value="Cellobiose_DH-like_cyt"/>
</dbReference>
<feature type="compositionally biased region" description="Acidic residues" evidence="7">
    <location>
        <begin position="453"/>
        <end position="464"/>
    </location>
</feature>
<organism evidence="11 12">
    <name type="scientific">Trichoderma parareesei</name>
    <name type="common">Filamentous fungus</name>
    <dbReference type="NCBI Taxonomy" id="858221"/>
    <lineage>
        <taxon>Eukaryota</taxon>
        <taxon>Fungi</taxon>
        <taxon>Dikarya</taxon>
        <taxon>Ascomycota</taxon>
        <taxon>Pezizomycotina</taxon>
        <taxon>Sordariomycetes</taxon>
        <taxon>Hypocreomycetidae</taxon>
        <taxon>Hypocreales</taxon>
        <taxon>Hypocreaceae</taxon>
        <taxon>Trichoderma</taxon>
    </lineage>
</organism>
<evidence type="ECO:0000256" key="6">
    <source>
        <dbReference type="ARBA" id="ARBA00023136"/>
    </source>
</evidence>